<keyword evidence="1" id="KW-0812">Transmembrane</keyword>
<reference evidence="2 3" key="1">
    <citation type="submission" date="2019-02" db="EMBL/GenBank/DDBJ databases">
        <title>Deep-cultivation of Planctomycetes and their phenomic and genomic characterization uncovers novel biology.</title>
        <authorList>
            <person name="Wiegand S."/>
            <person name="Jogler M."/>
            <person name="Boedeker C."/>
            <person name="Pinto D."/>
            <person name="Vollmers J."/>
            <person name="Rivas-Marin E."/>
            <person name="Kohn T."/>
            <person name="Peeters S.H."/>
            <person name="Heuer A."/>
            <person name="Rast P."/>
            <person name="Oberbeckmann S."/>
            <person name="Bunk B."/>
            <person name="Jeske O."/>
            <person name="Meyerdierks A."/>
            <person name="Storesund J.E."/>
            <person name="Kallscheuer N."/>
            <person name="Luecker S."/>
            <person name="Lage O.M."/>
            <person name="Pohl T."/>
            <person name="Merkel B.J."/>
            <person name="Hornburger P."/>
            <person name="Mueller R.-W."/>
            <person name="Bruemmer F."/>
            <person name="Labrenz M."/>
            <person name="Spormann A.M."/>
            <person name="Op Den Camp H."/>
            <person name="Overmann J."/>
            <person name="Amann R."/>
            <person name="Jetten M.S.M."/>
            <person name="Mascher T."/>
            <person name="Medema M.H."/>
            <person name="Devos D.P."/>
            <person name="Kaster A.-K."/>
            <person name="Ovreas L."/>
            <person name="Rohde M."/>
            <person name="Galperin M.Y."/>
            <person name="Jogler C."/>
        </authorList>
    </citation>
    <scope>NUCLEOTIDE SEQUENCE [LARGE SCALE GENOMIC DNA]</scope>
    <source>
        <strain evidence="2 3">Pla111</strain>
    </source>
</reference>
<keyword evidence="1" id="KW-1133">Transmembrane helix</keyword>
<feature type="transmembrane region" description="Helical" evidence="1">
    <location>
        <begin position="27"/>
        <end position="50"/>
    </location>
</feature>
<name>A0A5C5W776_9BACT</name>
<evidence type="ECO:0000313" key="3">
    <source>
        <dbReference type="Proteomes" id="UP000318995"/>
    </source>
</evidence>
<proteinExistence type="predicted"/>
<dbReference type="AlphaFoldDB" id="A0A5C5W776"/>
<dbReference type="RefSeq" id="WP_146573514.1">
    <property type="nucleotide sequence ID" value="NZ_SJPH01000003.1"/>
</dbReference>
<accession>A0A5C5W776</accession>
<evidence type="ECO:0000256" key="1">
    <source>
        <dbReference type="SAM" id="Phobius"/>
    </source>
</evidence>
<dbReference type="Proteomes" id="UP000318995">
    <property type="component" value="Unassembled WGS sequence"/>
</dbReference>
<protein>
    <submittedName>
        <fullName evidence="2">Uncharacterized protein</fullName>
    </submittedName>
</protein>
<evidence type="ECO:0000313" key="2">
    <source>
        <dbReference type="EMBL" id="TWT46756.1"/>
    </source>
</evidence>
<sequence>MSETHATTNARVAEPGIEAEGLDTPAIVMWTFVSVVAVVSVMLAAAALFYQVERKFEAERLIAPKYTDSEAVVTEQRGLLAGYGKPASEGKPYRIPIEEAKKLVLRDLRAQ</sequence>
<comment type="caution">
    <text evidence="2">The sequence shown here is derived from an EMBL/GenBank/DDBJ whole genome shotgun (WGS) entry which is preliminary data.</text>
</comment>
<gene>
    <name evidence="2" type="ORF">Pla111_18570</name>
</gene>
<dbReference type="OrthoDB" id="287405at2"/>
<organism evidence="2 3">
    <name type="scientific">Botrimarina hoheduenensis</name>
    <dbReference type="NCBI Taxonomy" id="2528000"/>
    <lineage>
        <taxon>Bacteria</taxon>
        <taxon>Pseudomonadati</taxon>
        <taxon>Planctomycetota</taxon>
        <taxon>Planctomycetia</taxon>
        <taxon>Pirellulales</taxon>
        <taxon>Lacipirellulaceae</taxon>
        <taxon>Botrimarina</taxon>
    </lineage>
</organism>
<keyword evidence="1" id="KW-0472">Membrane</keyword>
<dbReference type="EMBL" id="SJPH01000003">
    <property type="protein sequence ID" value="TWT46756.1"/>
    <property type="molecule type" value="Genomic_DNA"/>
</dbReference>
<keyword evidence="3" id="KW-1185">Reference proteome</keyword>